<evidence type="ECO:0000313" key="9">
    <source>
        <dbReference type="Proteomes" id="UP000680365"/>
    </source>
</evidence>
<sequence>MKKLSNKIFEKSRRHSRRKNRVNTILKTNTNLPRVIVNRTNKYIYSQVVDVNGNVIASSNDLNLKTGTKKERAFIVGQNLSKKLQDKNLVDVCFDRNGYIYHGRVEQVAEGLRDGKINI</sequence>
<dbReference type="EMBL" id="JAEDAM010000020">
    <property type="protein sequence ID" value="MBS8121889.1"/>
    <property type="molecule type" value="Genomic_DNA"/>
</dbReference>
<keyword evidence="9" id="KW-1185">Reference proteome</keyword>
<protein>
    <recommendedName>
        <fullName evidence="6">Large ribosomal subunit protein uL18</fullName>
    </recommendedName>
    <alternativeName>
        <fullName evidence="7">50S ribosomal protein L18</fullName>
    </alternativeName>
</protein>
<dbReference type="Pfam" id="PF00861">
    <property type="entry name" value="Ribosomal_L18p"/>
    <property type="match status" value="1"/>
</dbReference>
<evidence type="ECO:0000256" key="1">
    <source>
        <dbReference type="ARBA" id="ARBA00007116"/>
    </source>
</evidence>
<dbReference type="SUPFAM" id="SSF53137">
    <property type="entry name" value="Translational machinery components"/>
    <property type="match status" value="1"/>
</dbReference>
<dbReference type="InterPro" id="IPR004389">
    <property type="entry name" value="Ribosomal_uL18_bac-type"/>
</dbReference>
<dbReference type="Proteomes" id="UP000680365">
    <property type="component" value="Unassembled WGS sequence"/>
</dbReference>
<reference evidence="8 9" key="1">
    <citation type="journal article" date="2021" name="Nat. Commun.">
        <title>Reductive evolution and unique predatory mode in the CPR bacterium Vampirococcus lugosii.</title>
        <authorList>
            <person name="Moreira D."/>
            <person name="Zivanovic Y."/>
            <person name="Lopez-Archilla A.I."/>
            <person name="Iniesto M."/>
            <person name="Lopez-Garcia P."/>
        </authorList>
    </citation>
    <scope>NUCLEOTIDE SEQUENCE [LARGE SCALE GENOMIC DNA]</scope>
    <source>
        <strain evidence="8">Chiprana</strain>
    </source>
</reference>
<comment type="similarity">
    <text evidence="1">Belongs to the universal ribosomal protein uL18 family.</text>
</comment>
<dbReference type="GO" id="GO:0005840">
    <property type="term" value="C:ribosome"/>
    <property type="evidence" value="ECO:0007669"/>
    <property type="project" value="UniProtKB-KW"/>
</dbReference>
<evidence type="ECO:0000256" key="4">
    <source>
        <dbReference type="ARBA" id="ARBA00022980"/>
    </source>
</evidence>
<evidence type="ECO:0000313" key="8">
    <source>
        <dbReference type="EMBL" id="MBS8121889.1"/>
    </source>
</evidence>
<keyword evidence="3" id="KW-0694">RNA-binding</keyword>
<keyword evidence="4 8" id="KW-0689">Ribosomal protein</keyword>
<evidence type="ECO:0000256" key="2">
    <source>
        <dbReference type="ARBA" id="ARBA00022730"/>
    </source>
</evidence>
<evidence type="ECO:0000256" key="3">
    <source>
        <dbReference type="ARBA" id="ARBA00022884"/>
    </source>
</evidence>
<proteinExistence type="inferred from homology"/>
<evidence type="ECO:0000256" key="7">
    <source>
        <dbReference type="ARBA" id="ARBA00035496"/>
    </source>
</evidence>
<dbReference type="InterPro" id="IPR005484">
    <property type="entry name" value="Ribosomal_uL18_bac/plant/anim"/>
</dbReference>
<organism evidence="8 9">
    <name type="scientific">Candidatus Vampirococcus lugosii</name>
    <dbReference type="NCBI Taxonomy" id="2789015"/>
    <lineage>
        <taxon>Bacteria</taxon>
        <taxon>Candidatus Absconditibacteriota</taxon>
        <taxon>Vampirococcus</taxon>
    </lineage>
</organism>
<keyword evidence="5" id="KW-0687">Ribonucleoprotein</keyword>
<dbReference type="Gene3D" id="3.30.420.100">
    <property type="match status" value="1"/>
</dbReference>
<dbReference type="RefSeq" id="WP_213348796.1">
    <property type="nucleotide sequence ID" value="NZ_JAEDAM010000020.1"/>
</dbReference>
<evidence type="ECO:0000256" key="5">
    <source>
        <dbReference type="ARBA" id="ARBA00023274"/>
    </source>
</evidence>
<gene>
    <name evidence="8" type="ORF">VAMP_34n60</name>
</gene>
<evidence type="ECO:0000256" key="6">
    <source>
        <dbReference type="ARBA" id="ARBA00035197"/>
    </source>
</evidence>
<dbReference type="CDD" id="cd00432">
    <property type="entry name" value="Ribosomal_L18_L5e"/>
    <property type="match status" value="1"/>
</dbReference>
<comment type="caution">
    <text evidence="8">The sequence shown here is derived from an EMBL/GenBank/DDBJ whole genome shotgun (WGS) entry which is preliminary data.</text>
</comment>
<keyword evidence="2" id="KW-0699">rRNA-binding</keyword>
<dbReference type="InterPro" id="IPR057268">
    <property type="entry name" value="Ribosomal_L18"/>
</dbReference>
<dbReference type="NCBIfam" id="TIGR00060">
    <property type="entry name" value="L18_bact"/>
    <property type="match status" value="1"/>
</dbReference>
<accession>A0ABS5QLC6</accession>
<name>A0ABS5QLC6_9BACT</name>